<evidence type="ECO:0000313" key="1">
    <source>
        <dbReference type="EMBL" id="APZ33494.1"/>
    </source>
</evidence>
<gene>
    <name evidence="1" type="ORF">BOH66_03810</name>
</gene>
<organism evidence="1 2">
    <name type="scientific">Microbacterium aurum</name>
    <dbReference type="NCBI Taxonomy" id="36805"/>
    <lineage>
        <taxon>Bacteria</taxon>
        <taxon>Bacillati</taxon>
        <taxon>Actinomycetota</taxon>
        <taxon>Actinomycetes</taxon>
        <taxon>Micrococcales</taxon>
        <taxon>Microbacteriaceae</taxon>
        <taxon>Microbacterium</taxon>
    </lineage>
</organism>
<proteinExistence type="predicted"/>
<evidence type="ECO:0000313" key="2">
    <source>
        <dbReference type="Proteomes" id="UP000187185"/>
    </source>
</evidence>
<dbReference type="AlphaFoldDB" id="A0A1P8U5Y4"/>
<dbReference type="PANTHER" id="PTHR17985:SF8">
    <property type="entry name" value="TRANSPORT AND GOLGI ORGANIZATION PROTEIN 2 HOMOLOG"/>
    <property type="match status" value="1"/>
</dbReference>
<keyword evidence="2" id="KW-1185">Reference proteome</keyword>
<protein>
    <recommendedName>
        <fullName evidence="3">NRDE family protein</fullName>
    </recommendedName>
</protein>
<evidence type="ECO:0008006" key="3">
    <source>
        <dbReference type="Google" id="ProtNLM"/>
    </source>
</evidence>
<reference evidence="1 2" key="1">
    <citation type="submission" date="2016-12" db="EMBL/GenBank/DDBJ databases">
        <title>Complete genome sequence of Microbacterium aurum KACC 15219.</title>
        <authorList>
            <person name="Jung Y."/>
            <person name="Shin J.-H."/>
            <person name="Lee Y.-J."/>
            <person name="Yi H."/>
            <person name="Bahn Y.-S."/>
            <person name="Kim J.F."/>
            <person name="Lee D.-W."/>
        </authorList>
    </citation>
    <scope>NUCLEOTIDE SEQUENCE [LARGE SCALE GENOMIC DNA]</scope>
    <source>
        <strain evidence="1 2">KACC 15219</strain>
    </source>
</reference>
<dbReference type="OrthoDB" id="4380123at2"/>
<accession>A0A1P8U5Y4</accession>
<dbReference type="RefSeq" id="WP_076689444.1">
    <property type="nucleotide sequence ID" value="NZ_CP018762.1"/>
</dbReference>
<sequence length="245" mass="26366">MCTVIVHVPESPAATGEPVRLLAVRDEDPARTWDPLGERWPEHPGVIGVRDRRAGGAWLAADPAAGRVAVILNRADVVTEPEETLGSRGHVVLDALAETAGSAVGSAGERPRTHGYNLVEVTAAGARVTMWDGATVRTVDLAPGIHMIAHDDVDDPATARISAWHDAFGDTDPHDAHWWEGWLDVLERTSAVGSVDDRAIVRDNRPFGYPTLSLLVCAASVGPDGADVRYGEFDEPGRWNRLTLR</sequence>
<dbReference type="InterPro" id="IPR008551">
    <property type="entry name" value="TANGO2"/>
</dbReference>
<dbReference type="STRING" id="36805.BOH66_03810"/>
<dbReference type="KEGG" id="maur:BOH66_03810"/>
<name>A0A1P8U5Y4_9MICO</name>
<dbReference type="PANTHER" id="PTHR17985">
    <property type="entry name" value="SER/THR-RICH PROTEIN T10 IN DGCR REGION"/>
    <property type="match status" value="1"/>
</dbReference>
<dbReference type="EMBL" id="CP018762">
    <property type="protein sequence ID" value="APZ33494.1"/>
    <property type="molecule type" value="Genomic_DNA"/>
</dbReference>
<dbReference type="Proteomes" id="UP000187185">
    <property type="component" value="Chromosome"/>
</dbReference>